<name>A0A1Q8WSP7_9ACTO</name>
<dbReference type="EMBL" id="MSKS01000013">
    <property type="protein sequence ID" value="OLO71131.1"/>
    <property type="molecule type" value="Genomic_DNA"/>
</dbReference>
<accession>A0A1Q8WSP7</accession>
<reference evidence="2 3" key="1">
    <citation type="submission" date="2016-12" db="EMBL/GenBank/DDBJ databases">
        <title>Genomic comparison of strains in the 'Actinomyces naeslundii' group.</title>
        <authorList>
            <person name="Mughal S.R."/>
            <person name="Do T."/>
            <person name="Gilbert S.C."/>
            <person name="Witherden E.A."/>
            <person name="Didelot X."/>
            <person name="Beighton D."/>
        </authorList>
    </citation>
    <scope>NUCLEOTIDE SEQUENCE [LARGE SCALE GENOMIC DNA]</scope>
    <source>
        <strain evidence="2 3">WE8B-23</strain>
    </source>
</reference>
<evidence type="ECO:0000313" key="2">
    <source>
        <dbReference type="EMBL" id="OLO71131.1"/>
    </source>
</evidence>
<dbReference type="Proteomes" id="UP000185963">
    <property type="component" value="Unassembled WGS sequence"/>
</dbReference>
<sequence>MAEPAVVDIMVCPQSAGIEVGTRIALRASWMTLTSESASPTEEEPQDSNDPHGGALAAGLFMSALWTPGSAGASPGFSVAQPGASATGPPPARCLRRVPEAMVRRRLRLESRLESVYSTRVGLH</sequence>
<comment type="caution">
    <text evidence="2">The sequence shown here is derived from an EMBL/GenBank/DDBJ whole genome shotgun (WGS) entry which is preliminary data.</text>
</comment>
<protein>
    <submittedName>
        <fullName evidence="2">Uncharacterized protein</fullName>
    </submittedName>
</protein>
<evidence type="ECO:0000313" key="3">
    <source>
        <dbReference type="Proteomes" id="UP000185963"/>
    </source>
</evidence>
<dbReference type="AlphaFoldDB" id="A0A1Q8WSP7"/>
<proteinExistence type="predicted"/>
<gene>
    <name evidence="2" type="ORF">BKH20_04210</name>
</gene>
<organism evidence="2 3">
    <name type="scientific">Actinomyces oris</name>
    <dbReference type="NCBI Taxonomy" id="544580"/>
    <lineage>
        <taxon>Bacteria</taxon>
        <taxon>Bacillati</taxon>
        <taxon>Actinomycetota</taxon>
        <taxon>Actinomycetes</taxon>
        <taxon>Actinomycetales</taxon>
        <taxon>Actinomycetaceae</taxon>
        <taxon>Actinomyces</taxon>
    </lineage>
</organism>
<evidence type="ECO:0000256" key="1">
    <source>
        <dbReference type="SAM" id="MobiDB-lite"/>
    </source>
</evidence>
<feature type="region of interest" description="Disordered" evidence="1">
    <location>
        <begin position="34"/>
        <end position="55"/>
    </location>
</feature>